<dbReference type="AlphaFoldDB" id="A0AAU8JB42"/>
<sequence length="141" mass="15716">MTDIFTASNYPALERIVQRFQRLSEPKQKYEQLIYYAKRLPKFSEIDRIPENKVPGCTSLVYITAKLDQGKVVFQGDADSQIVKGLVGVLVEGLSGLTPAQIGQISPDFIVDTGLNISLTPSRTNGFYQILQMMKIKASCL</sequence>
<evidence type="ECO:0000256" key="1">
    <source>
        <dbReference type="ARBA" id="ARBA00010282"/>
    </source>
</evidence>
<protein>
    <submittedName>
        <fullName evidence="3">SufE family protein</fullName>
    </submittedName>
</protein>
<dbReference type="InterPro" id="IPR003808">
    <property type="entry name" value="Fe-S_metab-assoc_dom"/>
</dbReference>
<evidence type="ECO:0000313" key="3">
    <source>
        <dbReference type="EMBL" id="XCM36017.1"/>
    </source>
</evidence>
<name>A0AAU8JB42_9CYAN</name>
<accession>A0AAU8JB42</accession>
<comment type="similarity">
    <text evidence="1">Belongs to the SufE family.</text>
</comment>
<feature type="domain" description="Fe-S metabolism associated" evidence="2">
    <location>
        <begin position="17"/>
        <end position="135"/>
    </location>
</feature>
<gene>
    <name evidence="3" type="ORF">ABWT76_004744</name>
</gene>
<dbReference type="PANTHER" id="PTHR43597:SF5">
    <property type="entry name" value="SUFE-LIKE PROTEIN 2, CHLOROPLASTIC"/>
    <property type="match status" value="1"/>
</dbReference>
<dbReference type="Gene3D" id="3.90.1010.10">
    <property type="match status" value="1"/>
</dbReference>
<dbReference type="Pfam" id="PF02657">
    <property type="entry name" value="SufE"/>
    <property type="match status" value="1"/>
</dbReference>
<dbReference type="SUPFAM" id="SSF82649">
    <property type="entry name" value="SufE/NifU"/>
    <property type="match status" value="1"/>
</dbReference>
<dbReference type="PANTHER" id="PTHR43597">
    <property type="entry name" value="SULFUR ACCEPTOR PROTEIN CSDE"/>
    <property type="match status" value="1"/>
</dbReference>
<evidence type="ECO:0000259" key="2">
    <source>
        <dbReference type="Pfam" id="PF02657"/>
    </source>
</evidence>
<proteinExistence type="inferred from homology"/>
<dbReference type="RefSeq" id="WP_190879210.1">
    <property type="nucleotide sequence ID" value="NZ_CP159837.1"/>
</dbReference>
<organism evidence="3">
    <name type="scientific">Planktothricoides raciborskii GIHE-MW2</name>
    <dbReference type="NCBI Taxonomy" id="2792601"/>
    <lineage>
        <taxon>Bacteria</taxon>
        <taxon>Bacillati</taxon>
        <taxon>Cyanobacteriota</taxon>
        <taxon>Cyanophyceae</taxon>
        <taxon>Oscillatoriophycideae</taxon>
        <taxon>Oscillatoriales</taxon>
        <taxon>Oscillatoriaceae</taxon>
        <taxon>Planktothricoides</taxon>
    </lineage>
</organism>
<dbReference type="EMBL" id="CP159837">
    <property type="protein sequence ID" value="XCM36017.1"/>
    <property type="molecule type" value="Genomic_DNA"/>
</dbReference>
<reference evidence="3" key="1">
    <citation type="submission" date="2024-07" db="EMBL/GenBank/DDBJ databases">
        <authorList>
            <person name="Kim Y.J."/>
            <person name="Jeong J.Y."/>
        </authorList>
    </citation>
    <scope>NUCLEOTIDE SEQUENCE</scope>
    <source>
        <strain evidence="3">GIHE-MW2</strain>
    </source>
</reference>